<gene>
    <name evidence="2" type="ORF">PSFLO_02197</name>
</gene>
<reference evidence="2 3" key="1">
    <citation type="submission" date="2018-03" db="EMBL/GenBank/DDBJ databases">
        <authorList>
            <person name="Guldener U."/>
        </authorList>
    </citation>
    <scope>NUCLEOTIDE SEQUENCE [LARGE SCALE GENOMIC DNA]</scope>
    <source>
        <strain evidence="2 3">DAOM196992</strain>
    </source>
</reference>
<dbReference type="OrthoDB" id="2553198at2759"/>
<name>A0A5C3EYK0_9BASI</name>
<organism evidence="2 3">
    <name type="scientific">Pseudozyma flocculosa</name>
    <dbReference type="NCBI Taxonomy" id="84751"/>
    <lineage>
        <taxon>Eukaryota</taxon>
        <taxon>Fungi</taxon>
        <taxon>Dikarya</taxon>
        <taxon>Basidiomycota</taxon>
        <taxon>Ustilaginomycotina</taxon>
        <taxon>Ustilaginomycetes</taxon>
        <taxon>Ustilaginales</taxon>
        <taxon>Ustilaginaceae</taxon>
        <taxon>Pseudozyma</taxon>
    </lineage>
</organism>
<dbReference type="EMBL" id="OOIP01000005">
    <property type="protein sequence ID" value="SPO36726.1"/>
    <property type="molecule type" value="Genomic_DNA"/>
</dbReference>
<evidence type="ECO:0000256" key="1">
    <source>
        <dbReference type="SAM" id="MobiDB-lite"/>
    </source>
</evidence>
<evidence type="ECO:0000313" key="3">
    <source>
        <dbReference type="Proteomes" id="UP000323386"/>
    </source>
</evidence>
<sequence length="239" mass="24825">MLATPTSSFFHYGTSASATGGGGKRKRLSACGFESSFAPSSPSSPSGFEAMGKRVRTAAPATSLLDARVGEENIPFSAAFRSSGAITNSPSRPPTVEEQQAWSSSSSIRLEHALAPPPSSSHMSLSSLAKAKQRQIELEVDDDDMMMMMPAAPSTSASATAGTAAAAAEVRKSNWVRVVTSYGHSFVRADEVEALMSEGEVHCISSDDGTSSHAASPSAGDAAESRLWDSIEGDVEMDG</sequence>
<proteinExistence type="predicted"/>
<evidence type="ECO:0000313" key="2">
    <source>
        <dbReference type="EMBL" id="SPO36726.1"/>
    </source>
</evidence>
<feature type="region of interest" description="Disordered" evidence="1">
    <location>
        <begin position="1"/>
        <end position="25"/>
    </location>
</feature>
<dbReference type="AlphaFoldDB" id="A0A5C3EYK0"/>
<feature type="region of interest" description="Disordered" evidence="1">
    <location>
        <begin position="83"/>
        <end position="133"/>
    </location>
</feature>
<protein>
    <submittedName>
        <fullName evidence="2">Uncharacterized protein</fullName>
    </submittedName>
</protein>
<feature type="region of interest" description="Disordered" evidence="1">
    <location>
        <begin position="205"/>
        <end position="239"/>
    </location>
</feature>
<accession>A0A5C3EYK0</accession>
<feature type="compositionally biased region" description="Polar residues" evidence="1">
    <location>
        <begin position="97"/>
        <end position="108"/>
    </location>
</feature>
<feature type="compositionally biased region" description="Low complexity" evidence="1">
    <location>
        <begin position="120"/>
        <end position="129"/>
    </location>
</feature>
<keyword evidence="3" id="KW-1185">Reference proteome</keyword>
<dbReference type="Proteomes" id="UP000323386">
    <property type="component" value="Unassembled WGS sequence"/>
</dbReference>